<dbReference type="Proteomes" id="UP000683360">
    <property type="component" value="Unassembled WGS sequence"/>
</dbReference>
<sequence>MLQRQQSLDNTSGYLVPLKMQFLMTHHLATIQKIIRNLECSTVESINATEELLEIKVKSLECEDIFTEIDRVLAREIDDIVMKPIQRLEFTSNLVEELFDQELKEKSIDLMRDETNIFIVGKVVKLGDKWKIEAVRCFEIVETLSRTFTDVVVRLQDDSHCVYLKGRDVTISKAEKEIQKLFSDLFNEKLRVDPLILKLLICKEASEHFKEVLQKDNLQVVWTVDQDHLYFVSKTKIDTDALKAVVYKTFLTTGFCKSSQYKNQFCDSNVFTKITKQHNDKLLFLETTKTSVNIAGTKSLIFLLLHQENVFYNNVGNTKEIQVDTLSYEVTGIKNEKIKVDLQQRDLEVKLNIETQKNKKANDQYLSLVRKCREEEEKFKRIIHEKELLLNESKDEKANFTKQLVENKTGALKVCKREHKVEGQILKVHVYYECLGQASIDDDGLKFKSLKPTVIQNINPRTIDFLLNSDSNKVAFEKQLSRHYAVVEWPDIKEINDKLDVNCSLTEDVKDCRKLAKTWAKTVKTEAEKFFSMLTWKEIQTLQESWDDVMKHLRELSISNPESVVVTVVKEDCKIVIVGHKMPVDELAEKVEIIMKDVAAEHDRRKLQVTEEVSLKHFQLLVLLYLHFLDKMKKEFEGLIVQVNMKKHTMIFTGIPSHVNAAKVKMFEQIQEITFVTAGKFSVGYIEFLKIPEVKSYVGQQIKQKGVLGVWNVEEGNVITMYSLSDEGAVTACDVLKKSIIEAPINLDDKQSALIGSDVWNDEIKTVEMEYQKALVKIVVADSKTVVIYQTSAEDSAIFLFRNAISQHYRLVMAEVDKFRRSEQKDR</sequence>
<dbReference type="InterPro" id="IPR057044">
    <property type="entry name" value="PARP14_KH_1"/>
</dbReference>
<keyword evidence="1" id="KW-0175">Coiled coil</keyword>
<accession>A0A8S3URT9</accession>
<organism evidence="3 4">
    <name type="scientific">Mytilus edulis</name>
    <name type="common">Blue mussel</name>
    <dbReference type="NCBI Taxonomy" id="6550"/>
    <lineage>
        <taxon>Eukaryota</taxon>
        <taxon>Metazoa</taxon>
        <taxon>Spiralia</taxon>
        <taxon>Lophotrochozoa</taxon>
        <taxon>Mollusca</taxon>
        <taxon>Bivalvia</taxon>
        <taxon>Autobranchia</taxon>
        <taxon>Pteriomorphia</taxon>
        <taxon>Mytilida</taxon>
        <taxon>Mytiloidea</taxon>
        <taxon>Mytilidae</taxon>
        <taxon>Mytilinae</taxon>
        <taxon>Mytilus</taxon>
    </lineage>
</organism>
<gene>
    <name evidence="3" type="ORF">MEDL_56040</name>
</gene>
<name>A0A8S3URT9_MYTED</name>
<evidence type="ECO:0000259" key="2">
    <source>
        <dbReference type="Pfam" id="PF23084"/>
    </source>
</evidence>
<comment type="caution">
    <text evidence="3">The sequence shown here is derived from an EMBL/GenBank/DDBJ whole genome shotgun (WGS) entry which is preliminary data.</text>
</comment>
<protein>
    <recommendedName>
        <fullName evidence="2">PARP14 first type I KH domain-containing protein</fullName>
    </recommendedName>
</protein>
<feature type="coiled-coil region" evidence="1">
    <location>
        <begin position="344"/>
        <end position="403"/>
    </location>
</feature>
<proteinExistence type="predicted"/>
<reference evidence="3" key="1">
    <citation type="submission" date="2021-03" db="EMBL/GenBank/DDBJ databases">
        <authorList>
            <person name="Bekaert M."/>
        </authorList>
    </citation>
    <scope>NUCLEOTIDE SEQUENCE</scope>
</reference>
<dbReference type="OrthoDB" id="6188275at2759"/>
<dbReference type="AlphaFoldDB" id="A0A8S3URT9"/>
<dbReference type="EMBL" id="CAJPWZ010002721">
    <property type="protein sequence ID" value="CAG2243964.1"/>
    <property type="molecule type" value="Genomic_DNA"/>
</dbReference>
<evidence type="ECO:0000313" key="3">
    <source>
        <dbReference type="EMBL" id="CAG2243964.1"/>
    </source>
</evidence>
<evidence type="ECO:0000256" key="1">
    <source>
        <dbReference type="SAM" id="Coils"/>
    </source>
</evidence>
<dbReference type="Pfam" id="PF23084">
    <property type="entry name" value="KH_PARP14_1"/>
    <property type="match status" value="1"/>
</dbReference>
<keyword evidence="4" id="KW-1185">Reference proteome</keyword>
<feature type="domain" description="PARP14 first type I KH" evidence="2">
    <location>
        <begin position="454"/>
        <end position="528"/>
    </location>
</feature>
<evidence type="ECO:0000313" key="4">
    <source>
        <dbReference type="Proteomes" id="UP000683360"/>
    </source>
</evidence>